<dbReference type="AlphaFoldDB" id="A0A7W7L5C0"/>
<feature type="compositionally biased region" description="Acidic residues" evidence="1">
    <location>
        <begin position="475"/>
        <end position="484"/>
    </location>
</feature>
<dbReference type="Pfam" id="PF19877">
    <property type="entry name" value="DUF6350"/>
    <property type="match status" value="1"/>
</dbReference>
<comment type="caution">
    <text evidence="3">The sequence shown here is derived from an EMBL/GenBank/DDBJ whole genome shotgun (WGS) entry which is preliminary data.</text>
</comment>
<name>A0A7W7L5C0_9MICC</name>
<evidence type="ECO:0000313" key="3">
    <source>
        <dbReference type="EMBL" id="MBB4883393.1"/>
    </source>
</evidence>
<feature type="transmembrane region" description="Helical" evidence="2">
    <location>
        <begin position="311"/>
        <end position="332"/>
    </location>
</feature>
<keyword evidence="2" id="KW-1133">Transmembrane helix</keyword>
<feature type="transmembrane region" description="Helical" evidence="2">
    <location>
        <begin position="86"/>
        <end position="104"/>
    </location>
</feature>
<feature type="transmembrane region" description="Helical" evidence="2">
    <location>
        <begin position="252"/>
        <end position="273"/>
    </location>
</feature>
<feature type="transmembrane region" description="Helical" evidence="2">
    <location>
        <begin position="151"/>
        <end position="171"/>
    </location>
</feature>
<protein>
    <submittedName>
        <fullName evidence="3">Uncharacterized protein</fullName>
    </submittedName>
</protein>
<feature type="compositionally biased region" description="Basic and acidic residues" evidence="1">
    <location>
        <begin position="503"/>
        <end position="519"/>
    </location>
</feature>
<keyword evidence="4" id="KW-1185">Reference proteome</keyword>
<keyword evidence="2" id="KW-0812">Transmembrane</keyword>
<keyword evidence="2" id="KW-0472">Membrane</keyword>
<dbReference type="RefSeq" id="WP_184231845.1">
    <property type="nucleotide sequence ID" value="NZ_BMLA01000002.1"/>
</dbReference>
<feature type="transmembrane region" description="Helical" evidence="2">
    <location>
        <begin position="285"/>
        <end position="305"/>
    </location>
</feature>
<feature type="compositionally biased region" description="Basic and acidic residues" evidence="1">
    <location>
        <begin position="442"/>
        <end position="453"/>
    </location>
</feature>
<proteinExistence type="predicted"/>
<evidence type="ECO:0000256" key="2">
    <source>
        <dbReference type="SAM" id="Phobius"/>
    </source>
</evidence>
<evidence type="ECO:0000256" key="1">
    <source>
        <dbReference type="SAM" id="MobiDB-lite"/>
    </source>
</evidence>
<sequence length="542" mass="57018">MNPRVPSLLRPVPLPLWLQGVVEALVTALTSLAAVLVPTLLVWVTGGFSSTRIEDVVQTGGALWLGLHAVPVTVTTPLPAADAQALVSTVWMVPWGLTLLPAWLSWRAGRRLARASYRDQAWQALAGAVTAYGAVALTCAMLPGADRITVSPWPGVLLPCLLFTAAALAGARREAGTWAHLIGLDMTERIARRSQYERWAGTYAWALVRAAGVALAGLVALNALLVVVTLAVHWAPVVRAQQMVDAGPVGGLMLALLEIGWLPTFTAWALAWTAGPGFRVGSDSLYSVFGAHPAPVPALPVLEALPATWQPWFPVLVLVPVAAGALAGWWLLREGENHLDDWLAGRMDARWASLALSTLAQSLLLGLLTAVALVVPLALTQGTFGVGTLAQVGSSVLPVCLAVAGWTALGCAIGYLVALAVMDRPVRAGRTLTLPFSGSRAARGEADGQDRRLRLPTLGAGRSGVGSTAVGREDGDVEDDDESTLGDATAGPDEAPVPSAARGAERIEGRREVPTERRAPTGAGWSARPLRVPRARPRRTRD</sequence>
<feature type="transmembrane region" description="Helical" evidence="2">
    <location>
        <begin position="202"/>
        <end position="232"/>
    </location>
</feature>
<evidence type="ECO:0000313" key="4">
    <source>
        <dbReference type="Proteomes" id="UP000560081"/>
    </source>
</evidence>
<organism evidence="3 4">
    <name type="scientific">Micrococcus flavus</name>
    <dbReference type="NCBI Taxonomy" id="384602"/>
    <lineage>
        <taxon>Bacteria</taxon>
        <taxon>Bacillati</taxon>
        <taxon>Actinomycetota</taxon>
        <taxon>Actinomycetes</taxon>
        <taxon>Micrococcales</taxon>
        <taxon>Micrococcaceae</taxon>
        <taxon>Micrococcus</taxon>
    </lineage>
</organism>
<feature type="region of interest" description="Disordered" evidence="1">
    <location>
        <begin position="439"/>
        <end position="542"/>
    </location>
</feature>
<feature type="compositionally biased region" description="Basic residues" evidence="1">
    <location>
        <begin position="531"/>
        <end position="542"/>
    </location>
</feature>
<feature type="transmembrane region" description="Helical" evidence="2">
    <location>
        <begin position="353"/>
        <end position="375"/>
    </location>
</feature>
<gene>
    <name evidence="3" type="ORF">BJ976_001744</name>
</gene>
<feature type="transmembrane region" description="Helical" evidence="2">
    <location>
        <begin position="56"/>
        <end position="74"/>
    </location>
</feature>
<dbReference type="EMBL" id="JACHMC010000001">
    <property type="protein sequence ID" value="MBB4883393.1"/>
    <property type="molecule type" value="Genomic_DNA"/>
</dbReference>
<feature type="transmembrane region" description="Helical" evidence="2">
    <location>
        <begin position="395"/>
        <end position="421"/>
    </location>
</feature>
<dbReference type="InterPro" id="IPR045931">
    <property type="entry name" value="DUF6350"/>
</dbReference>
<feature type="transmembrane region" description="Helical" evidence="2">
    <location>
        <begin position="124"/>
        <end position="145"/>
    </location>
</feature>
<reference evidence="3 4" key="1">
    <citation type="submission" date="2020-08" db="EMBL/GenBank/DDBJ databases">
        <title>Sequencing the genomes of 1000 actinobacteria strains.</title>
        <authorList>
            <person name="Klenk H.-P."/>
        </authorList>
    </citation>
    <scope>NUCLEOTIDE SEQUENCE [LARGE SCALE GENOMIC DNA]</scope>
    <source>
        <strain evidence="3 4">DSM 19079</strain>
    </source>
</reference>
<dbReference type="Proteomes" id="UP000560081">
    <property type="component" value="Unassembled WGS sequence"/>
</dbReference>
<feature type="transmembrane region" description="Helical" evidence="2">
    <location>
        <begin position="20"/>
        <end position="44"/>
    </location>
</feature>
<accession>A0A7W7L5C0</accession>